<dbReference type="KEGG" id="esl:O3K_07380"/>
<evidence type="ECO:0000313" key="2">
    <source>
        <dbReference type="EMBL" id="AFS73383.1"/>
    </source>
</evidence>
<dbReference type="HOGENOM" id="CLU_171061_3_0_6"/>
<keyword evidence="1" id="KW-1133">Transmembrane helix</keyword>
<evidence type="ECO:0000256" key="1">
    <source>
        <dbReference type="SAM" id="Phobius"/>
    </source>
</evidence>
<keyword evidence="1" id="KW-0812">Transmembrane</keyword>
<name>A0A0E0XW15_ECO1C</name>
<accession>A0A0E0XW15</accession>
<dbReference type="EMBL" id="CP003289">
    <property type="protein sequence ID" value="AFS73383.1"/>
    <property type="molecule type" value="Genomic_DNA"/>
</dbReference>
<evidence type="ECO:0008006" key="4">
    <source>
        <dbReference type="Google" id="ProtNLM"/>
    </source>
</evidence>
<dbReference type="AlphaFoldDB" id="A0A0E0XW15"/>
<dbReference type="GeneID" id="86860548"/>
<dbReference type="PATRIC" id="fig|1133852.3.peg.1550"/>
<reference evidence="2 3" key="1">
    <citation type="journal article" date="2012" name="PLoS ONE">
        <title>Genomic comparison of Escherichia coli O104:H4 isolates from 2009 and 2011 reveals plasmid, and prophage heterogeneity, including Shiga toxin encoding phage stx2.</title>
        <authorList>
            <consortium name="Threat Characterization Consortium"/>
            <person name="Ahmed S.A."/>
            <person name="Awosika J."/>
            <person name="Baldwin C."/>
            <person name="Bishop-Lilly K.A."/>
            <person name="Biswas B."/>
            <person name="Broomall S."/>
            <person name="Chain P.S."/>
            <person name="Chertkov O."/>
            <person name="Chokoshvili O."/>
            <person name="Coyne S."/>
            <person name="Davenport K."/>
            <person name="Detter J.C."/>
            <person name="Dorman W."/>
            <person name="Erkkila T.H."/>
            <person name="Folster J.P."/>
            <person name="Frey K.G."/>
            <person name="George M."/>
            <person name="Gleasner C."/>
            <person name="Henry M."/>
            <person name="Hill K.K."/>
            <person name="Hubbard K."/>
            <person name="Insalaco J."/>
            <person name="Johnson S."/>
            <person name="Kitzmiller A."/>
            <person name="Krepps M."/>
            <person name="Lo C.C."/>
            <person name="Luu T."/>
            <person name="McNew L.A."/>
            <person name="Minogue T."/>
            <person name="Munk C.A."/>
            <person name="Osborne B."/>
            <person name="Patel M."/>
            <person name="Reitenga K.G."/>
            <person name="Rosenzweig C.N."/>
            <person name="Shea A."/>
            <person name="Shen X."/>
            <person name="Strockbine N."/>
            <person name="Tarr C."/>
            <person name="Teshima H."/>
            <person name="van Gieson E."/>
            <person name="Verratti K."/>
            <person name="Wolcott M."/>
            <person name="Xie G."/>
            <person name="Sozhamannan S."/>
            <person name="Gibbons H.S."/>
        </authorList>
    </citation>
    <scope>NUCLEOTIDE SEQUENCE [LARGE SCALE GENOMIC DNA]</scope>
    <source>
        <strain evidence="2 3">2011C-3493</strain>
    </source>
</reference>
<feature type="transmembrane region" description="Helical" evidence="1">
    <location>
        <begin position="5"/>
        <end position="25"/>
    </location>
</feature>
<dbReference type="InterPro" id="IPR020017">
    <property type="entry name" value="XapX_domain"/>
</dbReference>
<dbReference type="NCBIfam" id="TIGR03510">
    <property type="entry name" value="XapX"/>
    <property type="match status" value="1"/>
</dbReference>
<gene>
    <name evidence="2" type="ordered locus">O3K_07380</name>
</gene>
<keyword evidence="1" id="KW-0472">Membrane</keyword>
<protein>
    <recommendedName>
        <fullName evidence="4">XapX domain-containing protein</fullName>
    </recommendedName>
</protein>
<proteinExistence type="predicted"/>
<sequence length="52" mass="5691">MKDILFSSGVGFGIGALFTIVRLPIPVPNVLPGILSIVFMYVGYLVVKYFMP</sequence>
<dbReference type="Proteomes" id="UP000006167">
    <property type="component" value="Chromosome"/>
</dbReference>
<feature type="transmembrane region" description="Helical" evidence="1">
    <location>
        <begin position="31"/>
        <end position="51"/>
    </location>
</feature>
<organism evidence="2 3">
    <name type="scientific">Escherichia coli O104:H4 (strain 2011C-3493)</name>
    <dbReference type="NCBI Taxonomy" id="1133852"/>
    <lineage>
        <taxon>Bacteria</taxon>
        <taxon>Pseudomonadati</taxon>
        <taxon>Pseudomonadota</taxon>
        <taxon>Gammaproteobacteria</taxon>
        <taxon>Enterobacterales</taxon>
        <taxon>Enterobacteriaceae</taxon>
        <taxon>Escherichia</taxon>
    </lineage>
</organism>
<dbReference type="RefSeq" id="WP_000651752.1">
    <property type="nucleotide sequence ID" value="NC_018658.1"/>
</dbReference>
<evidence type="ECO:0000313" key="3">
    <source>
        <dbReference type="Proteomes" id="UP000006167"/>
    </source>
</evidence>